<keyword evidence="3" id="KW-1185">Reference proteome</keyword>
<dbReference type="Proteomes" id="UP001159363">
    <property type="component" value="Chromosome 16"/>
</dbReference>
<organism evidence="2 3">
    <name type="scientific">Dryococelus australis</name>
    <dbReference type="NCBI Taxonomy" id="614101"/>
    <lineage>
        <taxon>Eukaryota</taxon>
        <taxon>Metazoa</taxon>
        <taxon>Ecdysozoa</taxon>
        <taxon>Arthropoda</taxon>
        <taxon>Hexapoda</taxon>
        <taxon>Insecta</taxon>
        <taxon>Pterygota</taxon>
        <taxon>Neoptera</taxon>
        <taxon>Polyneoptera</taxon>
        <taxon>Phasmatodea</taxon>
        <taxon>Verophasmatodea</taxon>
        <taxon>Anareolatae</taxon>
        <taxon>Phasmatidae</taxon>
        <taxon>Eurycanthinae</taxon>
        <taxon>Dryococelus</taxon>
    </lineage>
</organism>
<dbReference type="EMBL" id="JARBHB010000017">
    <property type="protein sequence ID" value="KAJ8865606.1"/>
    <property type="molecule type" value="Genomic_DNA"/>
</dbReference>
<comment type="caution">
    <text evidence="2">The sequence shown here is derived from an EMBL/GenBank/DDBJ whole genome shotgun (WGS) entry which is preliminary data.</text>
</comment>
<protein>
    <recommendedName>
        <fullName evidence="1">Mutator-like transposase domain-containing protein</fullName>
    </recommendedName>
</protein>
<reference evidence="2 3" key="1">
    <citation type="submission" date="2023-02" db="EMBL/GenBank/DDBJ databases">
        <title>LHISI_Scaffold_Assembly.</title>
        <authorList>
            <person name="Stuart O.P."/>
            <person name="Cleave R."/>
            <person name="Magrath M.J.L."/>
            <person name="Mikheyev A.S."/>
        </authorList>
    </citation>
    <scope>NUCLEOTIDE SEQUENCE [LARGE SCALE GENOMIC DNA]</scope>
    <source>
        <strain evidence="2">Daus_M_001</strain>
        <tissue evidence="2">Leg muscle</tissue>
    </source>
</reference>
<accession>A0ABQ9G3K7</accession>
<name>A0ABQ9G3K7_9NEOP</name>
<feature type="domain" description="Mutator-like transposase" evidence="1">
    <location>
        <begin position="1"/>
        <end position="73"/>
    </location>
</feature>
<sequence>MRAIGKGLTASKLLCGILDLPQPPSRINKYTELIRTAVEMVATVSMKTAAEEAIQLNDEDKNVPVAFDGTWQSCNFPTEERNCDKNYKGTSGAAVKIRNRSEKDRNVCCTEFLGDGDSKAHNKKEIRKSRLCWPCTEENGHEHSIPEAVMEVVKPIYRDFAHPDLLRTCLHVKTQNPNESFNNLIWTRLPKNVFVGIKTLQWSVNDAVISFNDGNFGRFKVIQELDISPGSNSVKTSKFLDKVRIKKSQRAAELSKVGKSGQEEATFERKLRDGTCSSIWGILSLRKKNSDG</sequence>
<dbReference type="InterPro" id="IPR049012">
    <property type="entry name" value="Mutator_transp_dom"/>
</dbReference>
<evidence type="ECO:0000313" key="2">
    <source>
        <dbReference type="EMBL" id="KAJ8865606.1"/>
    </source>
</evidence>
<evidence type="ECO:0000313" key="3">
    <source>
        <dbReference type="Proteomes" id="UP001159363"/>
    </source>
</evidence>
<proteinExistence type="predicted"/>
<feature type="non-terminal residue" evidence="2">
    <location>
        <position position="292"/>
    </location>
</feature>
<evidence type="ECO:0000259" key="1">
    <source>
        <dbReference type="Pfam" id="PF20700"/>
    </source>
</evidence>
<dbReference type="Pfam" id="PF20700">
    <property type="entry name" value="Mutator"/>
    <property type="match status" value="1"/>
</dbReference>
<gene>
    <name evidence="2" type="ORF">PR048_033126</name>
</gene>